<name>A0A2N3IAV4_9BACT</name>
<dbReference type="InterPro" id="IPR051324">
    <property type="entry name" value="Stress/Tellurium_Resist"/>
</dbReference>
<keyword evidence="4" id="KW-1185">Reference proteome</keyword>
<gene>
    <name evidence="3" type="ORF">Rain11_2084</name>
</gene>
<dbReference type="RefSeq" id="WP_101359350.1">
    <property type="nucleotide sequence ID" value="NZ_NKXO01000035.1"/>
</dbReference>
<dbReference type="CDD" id="cd06974">
    <property type="entry name" value="TerD_like"/>
    <property type="match status" value="1"/>
</dbReference>
<dbReference type="Proteomes" id="UP000233387">
    <property type="component" value="Unassembled WGS sequence"/>
</dbReference>
<dbReference type="PANTHER" id="PTHR32097">
    <property type="entry name" value="CAMP-BINDING PROTEIN 1-RELATED"/>
    <property type="match status" value="1"/>
</dbReference>
<accession>A0A2N3IAV4</accession>
<organism evidence="3 4">
    <name type="scientific">Raineya orbicola</name>
    <dbReference type="NCBI Taxonomy" id="2016530"/>
    <lineage>
        <taxon>Bacteria</taxon>
        <taxon>Pseudomonadati</taxon>
        <taxon>Bacteroidota</taxon>
        <taxon>Cytophagia</taxon>
        <taxon>Cytophagales</taxon>
        <taxon>Raineyaceae</taxon>
        <taxon>Raineya</taxon>
    </lineage>
</organism>
<comment type="caution">
    <text evidence="3">The sequence shown here is derived from an EMBL/GenBank/DDBJ whole genome shotgun (WGS) entry which is preliminary data.</text>
</comment>
<dbReference type="EMBL" id="NKXO01000035">
    <property type="protein sequence ID" value="PKQ67405.1"/>
    <property type="molecule type" value="Genomic_DNA"/>
</dbReference>
<evidence type="ECO:0000313" key="3">
    <source>
        <dbReference type="EMBL" id="PKQ67405.1"/>
    </source>
</evidence>
<dbReference type="Gene3D" id="2.60.60.30">
    <property type="entry name" value="sav2460 like domains"/>
    <property type="match status" value="1"/>
</dbReference>
<reference evidence="3 4" key="1">
    <citation type="submission" date="2017-06" db="EMBL/GenBank/DDBJ databases">
        <title>Raineya orbicola gen. nov., sp. nov. a slightly thermophilic bacterium of the phylum Bacteroidetes and the description of Raineyaceae fam. nov.</title>
        <authorList>
            <person name="Albuquerque L."/>
            <person name="Polonia A.R.M."/>
            <person name="Barroso C."/>
            <person name="Froufe H.J.C."/>
            <person name="Lage O."/>
            <person name="Lobo-Da-Cunha A."/>
            <person name="Egas C."/>
            <person name="Da Costa M.S."/>
        </authorList>
    </citation>
    <scope>NUCLEOTIDE SEQUENCE [LARGE SCALE GENOMIC DNA]</scope>
    <source>
        <strain evidence="3 4">SPSPC-11</strain>
    </source>
</reference>
<protein>
    <recommendedName>
        <fullName evidence="2">TerD domain-containing protein</fullName>
    </recommendedName>
</protein>
<keyword evidence="1" id="KW-0778">Tellurium resistance</keyword>
<feature type="domain" description="TerD" evidence="2">
    <location>
        <begin position="11"/>
        <end position="196"/>
    </location>
</feature>
<dbReference type="Pfam" id="PF02342">
    <property type="entry name" value="TerD"/>
    <property type="match status" value="1"/>
</dbReference>
<proteinExistence type="predicted"/>
<evidence type="ECO:0000313" key="4">
    <source>
        <dbReference type="Proteomes" id="UP000233387"/>
    </source>
</evidence>
<evidence type="ECO:0000259" key="2">
    <source>
        <dbReference type="Pfam" id="PF02342"/>
    </source>
</evidence>
<evidence type="ECO:0000256" key="1">
    <source>
        <dbReference type="ARBA" id="ARBA00022686"/>
    </source>
</evidence>
<dbReference type="PANTHER" id="PTHR32097:SF17">
    <property type="entry name" value="CAMP-BINDING PROTEIN 1-RELATED"/>
    <property type="match status" value="1"/>
</dbReference>
<dbReference type="OrthoDB" id="978360at2"/>
<dbReference type="AlphaFoldDB" id="A0A2N3IAV4"/>
<dbReference type="GO" id="GO:0046690">
    <property type="term" value="P:response to tellurium ion"/>
    <property type="evidence" value="ECO:0007669"/>
    <property type="project" value="UniProtKB-KW"/>
</dbReference>
<sequence length="213" mass="24140">MSIQLDKKTGINLSKGSKISLEKEGKRLEEVCIGLNWGAIKKGILFNLIKQTVAVDLDGSVTTYDENKQIVETVYYRKLRSKDGAIVHSGDDRDGDIYGDDELDNEVIEINLTKVNPKVKYIVFYLNSYNGQDFAEIPYSKIRIFEGNSKRVDSVFATFNLSAEEAFKKHVSMVLGKLTRKENGQWEFTAIGEAVPTKNIDETILHIQKHYLN</sequence>
<dbReference type="InterPro" id="IPR003325">
    <property type="entry name" value="TerD"/>
</dbReference>